<feature type="transmembrane region" description="Helical" evidence="1">
    <location>
        <begin position="202"/>
        <end position="225"/>
    </location>
</feature>
<feature type="transmembrane region" description="Helical" evidence="1">
    <location>
        <begin position="21"/>
        <end position="42"/>
    </location>
</feature>
<keyword evidence="3" id="KW-1185">Reference proteome</keyword>
<feature type="transmembrane region" description="Helical" evidence="1">
    <location>
        <begin position="325"/>
        <end position="350"/>
    </location>
</feature>
<dbReference type="Proteomes" id="UP001143309">
    <property type="component" value="Unassembled WGS sequence"/>
</dbReference>
<reference evidence="2" key="2">
    <citation type="submission" date="2023-01" db="EMBL/GenBank/DDBJ databases">
        <authorList>
            <person name="Sun Q."/>
            <person name="Evtushenko L."/>
        </authorList>
    </citation>
    <scope>NUCLEOTIDE SEQUENCE</scope>
    <source>
        <strain evidence="2">VKM B-2748</strain>
    </source>
</reference>
<dbReference type="EMBL" id="BSFL01000001">
    <property type="protein sequence ID" value="GLK78349.1"/>
    <property type="molecule type" value="Genomic_DNA"/>
</dbReference>
<feature type="transmembrane region" description="Helical" evidence="1">
    <location>
        <begin position="147"/>
        <end position="169"/>
    </location>
</feature>
<dbReference type="Pfam" id="PF05987">
    <property type="entry name" value="DUF898"/>
    <property type="match status" value="1"/>
</dbReference>
<gene>
    <name evidence="2" type="ORF">GCM10008174_00900</name>
</gene>
<name>A0A9W6JMD7_9HYPH</name>
<sequence>MDQTTTDGAVRPRFHGTARAMFPLVLKGLFLTVVTLGLYRFWYQTEVRRFLWNNTEVDGDLLEYTGRGVELFIGFLIALAVLIPAYGAIFLIATLAGPIAGLVVQFVATLGIVVLAQYALYRARRYRLTRTIWRGVRFQQTGSGWTYAWRSIAWALLTLLTLGLALPFMRASLERYKLSHTWYGDQQGAFSATGGQLFKRGILLWLVAVALIFGPIAIIVVYGTLDPDPTGPGFSAAHWIINLTIFGVAVLVPLYLAIEFRWWANGCSVGPATARCDLGLFAFLKVYLAYAGIALLFFIVAGLVAAVVGYAFYAAGLLGDGAEPPLAAIILAVMAYFIAALIFAALWQLFGVRPIWRKSFESVAIAGLGALTAAQSGEPPANAFGEGVADALDFGGF</sequence>
<comment type="caution">
    <text evidence="2">The sequence shown here is derived from an EMBL/GenBank/DDBJ whole genome shotgun (WGS) entry which is preliminary data.</text>
</comment>
<keyword evidence="1" id="KW-0812">Transmembrane</keyword>
<feature type="transmembrane region" description="Helical" evidence="1">
    <location>
        <begin position="287"/>
        <end position="313"/>
    </location>
</feature>
<feature type="transmembrane region" description="Helical" evidence="1">
    <location>
        <begin position="99"/>
        <end position="120"/>
    </location>
</feature>
<feature type="transmembrane region" description="Helical" evidence="1">
    <location>
        <begin position="237"/>
        <end position="258"/>
    </location>
</feature>
<evidence type="ECO:0000313" key="3">
    <source>
        <dbReference type="Proteomes" id="UP001143309"/>
    </source>
</evidence>
<dbReference type="AlphaFoldDB" id="A0A9W6JMD7"/>
<keyword evidence="1" id="KW-0472">Membrane</keyword>
<dbReference type="InterPro" id="IPR010295">
    <property type="entry name" value="DUF898"/>
</dbReference>
<organism evidence="2 3">
    <name type="scientific">Methylopila turkensis</name>
    <dbReference type="NCBI Taxonomy" id="1437816"/>
    <lineage>
        <taxon>Bacteria</taxon>
        <taxon>Pseudomonadati</taxon>
        <taxon>Pseudomonadota</taxon>
        <taxon>Alphaproteobacteria</taxon>
        <taxon>Hyphomicrobiales</taxon>
        <taxon>Methylopilaceae</taxon>
        <taxon>Methylopila</taxon>
    </lineage>
</organism>
<reference evidence="2" key="1">
    <citation type="journal article" date="2014" name="Int. J. Syst. Evol. Microbiol.">
        <title>Complete genome sequence of Corynebacterium casei LMG S-19264T (=DSM 44701T), isolated from a smear-ripened cheese.</title>
        <authorList>
            <consortium name="US DOE Joint Genome Institute (JGI-PGF)"/>
            <person name="Walter F."/>
            <person name="Albersmeier A."/>
            <person name="Kalinowski J."/>
            <person name="Ruckert C."/>
        </authorList>
    </citation>
    <scope>NUCLEOTIDE SEQUENCE</scope>
    <source>
        <strain evidence="2">VKM B-2748</strain>
    </source>
</reference>
<accession>A0A9W6JMD7</accession>
<keyword evidence="1" id="KW-1133">Transmembrane helix</keyword>
<protein>
    <submittedName>
        <fullName evidence="2">Membrane protein</fullName>
    </submittedName>
</protein>
<evidence type="ECO:0000313" key="2">
    <source>
        <dbReference type="EMBL" id="GLK78349.1"/>
    </source>
</evidence>
<evidence type="ECO:0000256" key="1">
    <source>
        <dbReference type="SAM" id="Phobius"/>
    </source>
</evidence>
<proteinExistence type="predicted"/>
<feature type="transmembrane region" description="Helical" evidence="1">
    <location>
        <begin position="71"/>
        <end position="92"/>
    </location>
</feature>